<dbReference type="KEGG" id="tvl:FAZ95_30110"/>
<accession>A0A4P8J374</accession>
<organism evidence="2 3">
    <name type="scientific">Trinickia violacea</name>
    <dbReference type="NCBI Taxonomy" id="2571746"/>
    <lineage>
        <taxon>Bacteria</taxon>
        <taxon>Pseudomonadati</taxon>
        <taxon>Pseudomonadota</taxon>
        <taxon>Betaproteobacteria</taxon>
        <taxon>Burkholderiales</taxon>
        <taxon>Burkholderiaceae</taxon>
        <taxon>Trinickia</taxon>
    </lineage>
</organism>
<gene>
    <name evidence="2" type="ORF">FAZ95_30110</name>
</gene>
<feature type="signal peptide" evidence="1">
    <location>
        <begin position="1"/>
        <end position="18"/>
    </location>
</feature>
<dbReference type="OrthoDB" id="5392962at2"/>
<evidence type="ECO:0000313" key="2">
    <source>
        <dbReference type="EMBL" id="QCP54915.1"/>
    </source>
</evidence>
<feature type="chain" id="PRO_5020736830" evidence="1">
    <location>
        <begin position="19"/>
        <end position="291"/>
    </location>
</feature>
<dbReference type="RefSeq" id="WP_137337672.1">
    <property type="nucleotide sequence ID" value="NZ_CP040078.1"/>
</dbReference>
<dbReference type="AlphaFoldDB" id="A0A4P8J374"/>
<dbReference type="Proteomes" id="UP000298656">
    <property type="component" value="Chromosome 2"/>
</dbReference>
<reference evidence="2 3" key="1">
    <citation type="submission" date="2019-05" db="EMBL/GenBank/DDBJ databases">
        <title>Burkholderia sp. DHOD12, isolated from subtropical forest soil.</title>
        <authorList>
            <person name="Gao Z.-H."/>
            <person name="Qiu L.-H."/>
        </authorList>
    </citation>
    <scope>NUCLEOTIDE SEQUENCE [LARGE SCALE GENOMIC DNA]</scope>
    <source>
        <strain evidence="2 3">DHOD12</strain>
    </source>
</reference>
<sequence>MLLVWCLCGYGLVANAAAADDAQSLRDTYQSLTQQLAHNPFHRELALVSEESPSRLKGDIYAVMDYPFATVNGALDDPVRGPGNWCDVLILHLNIKYCHASSNDNASMLTVNLGRKVEEALPSTYRLQFSYHPVESSADYFKVELSADSGPLSTKDYRIVLEAVSISGNRTFLHLTYAYGYGLAGRLAMKTYLATLGADKVGFTSTSDPSSGKLQYIGGVRGLVERNTMRYYLAIDAYLGSLASPPDKQLAQRLATWFDATEQYPQQLHEVDRQDYLQMKNHEYQRQQTAQ</sequence>
<keyword evidence="1" id="KW-0732">Signal</keyword>
<proteinExistence type="predicted"/>
<protein>
    <submittedName>
        <fullName evidence="2">Uncharacterized protein</fullName>
    </submittedName>
</protein>
<evidence type="ECO:0000256" key="1">
    <source>
        <dbReference type="SAM" id="SignalP"/>
    </source>
</evidence>
<keyword evidence="3" id="KW-1185">Reference proteome</keyword>
<name>A0A4P8J374_9BURK</name>
<dbReference type="EMBL" id="CP040078">
    <property type="protein sequence ID" value="QCP54915.1"/>
    <property type="molecule type" value="Genomic_DNA"/>
</dbReference>
<evidence type="ECO:0000313" key="3">
    <source>
        <dbReference type="Proteomes" id="UP000298656"/>
    </source>
</evidence>